<dbReference type="Proteomes" id="UP000663862">
    <property type="component" value="Unassembled WGS sequence"/>
</dbReference>
<gene>
    <name evidence="1" type="ORF">TSG867_LOCUS33549</name>
</gene>
<sequence length="61" mass="6933">NLEIDVIIIAFETRDNIEVRTTWLINGAVATNLEIDVIIIAFETRDNIEVRTTWLINGAGY</sequence>
<proteinExistence type="predicted"/>
<dbReference type="AlphaFoldDB" id="A0A821IRB3"/>
<name>A0A821IRB3_9BILA</name>
<reference evidence="1" key="1">
    <citation type="submission" date="2021-02" db="EMBL/GenBank/DDBJ databases">
        <authorList>
            <person name="Nowell W R."/>
        </authorList>
    </citation>
    <scope>NUCLEOTIDE SEQUENCE</scope>
</reference>
<comment type="caution">
    <text evidence="1">The sequence shown here is derived from an EMBL/GenBank/DDBJ whole genome shotgun (WGS) entry which is preliminary data.</text>
</comment>
<evidence type="ECO:0000313" key="2">
    <source>
        <dbReference type="Proteomes" id="UP000663862"/>
    </source>
</evidence>
<protein>
    <submittedName>
        <fullName evidence="1">Uncharacterized protein</fullName>
    </submittedName>
</protein>
<accession>A0A821IRB3</accession>
<feature type="non-terminal residue" evidence="1">
    <location>
        <position position="1"/>
    </location>
</feature>
<dbReference type="EMBL" id="CAJOBQ010010652">
    <property type="protein sequence ID" value="CAF4706406.1"/>
    <property type="molecule type" value="Genomic_DNA"/>
</dbReference>
<evidence type="ECO:0000313" key="1">
    <source>
        <dbReference type="EMBL" id="CAF4706406.1"/>
    </source>
</evidence>
<organism evidence="1 2">
    <name type="scientific">Rotaria socialis</name>
    <dbReference type="NCBI Taxonomy" id="392032"/>
    <lineage>
        <taxon>Eukaryota</taxon>
        <taxon>Metazoa</taxon>
        <taxon>Spiralia</taxon>
        <taxon>Gnathifera</taxon>
        <taxon>Rotifera</taxon>
        <taxon>Eurotatoria</taxon>
        <taxon>Bdelloidea</taxon>
        <taxon>Philodinida</taxon>
        <taxon>Philodinidae</taxon>
        <taxon>Rotaria</taxon>
    </lineage>
</organism>